<dbReference type="EC" id="3.5.1.n3" evidence="2"/>
<name>A0A9D7E8V0_9PROT</name>
<organism evidence="2 3">
    <name type="scientific">Candidatus Methylophosphatis roskildensis</name>
    <dbReference type="NCBI Taxonomy" id="2899263"/>
    <lineage>
        <taxon>Bacteria</taxon>
        <taxon>Pseudomonadati</taxon>
        <taxon>Pseudomonadota</taxon>
        <taxon>Betaproteobacteria</taxon>
        <taxon>Nitrosomonadales</taxon>
        <taxon>Sterolibacteriaceae</taxon>
        <taxon>Candidatus Methylophosphatis</taxon>
    </lineage>
</organism>
<dbReference type="Proteomes" id="UP000807785">
    <property type="component" value="Unassembled WGS sequence"/>
</dbReference>
<comment type="caution">
    <text evidence="2">The sequence shown here is derived from an EMBL/GenBank/DDBJ whole genome shotgun (WGS) entry which is preliminary data.</text>
</comment>
<dbReference type="GO" id="GO:0005975">
    <property type="term" value="P:carbohydrate metabolic process"/>
    <property type="evidence" value="ECO:0007669"/>
    <property type="project" value="InterPro"/>
</dbReference>
<dbReference type="Gene3D" id="3.20.20.370">
    <property type="entry name" value="Glycoside hydrolase/deacetylase"/>
    <property type="match status" value="1"/>
</dbReference>
<sequence length="320" mass="35472">MSEAPRQLALKVDVDTYRGTCEGVPRLVELLKKYGAQATFLFSLGPDHTGRAIRRVFRPGFVGKVKRTSVVEHYGIRTLLYGTLLPGPDIGRRCADLLRSVAADGFETGIHTWDHIKWQDGVEHADEAWTRRQMRLAIDRYAEVFGTPALTHGAAGWQMNRHAMRLTQRLGFDYCSDGRGEFPFYPVQNGEIIGCPQLPTTLPTLDELIGVDGLDSVNVADHLLALTAHCDRATQVYTLHAELEGMRLATVFERLLEGWKAQAYELVATRSIFDALDLTALPRCEILRSEIAGRSGSLMVQGPAFLGDVPLPEMPLDEAA</sequence>
<dbReference type="SUPFAM" id="SSF88713">
    <property type="entry name" value="Glycoside hydrolase/deacetylase"/>
    <property type="match status" value="1"/>
</dbReference>
<reference evidence="2" key="1">
    <citation type="submission" date="2020-10" db="EMBL/GenBank/DDBJ databases">
        <title>Connecting structure to function with the recovery of over 1000 high-quality activated sludge metagenome-assembled genomes encoding full-length rRNA genes using long-read sequencing.</title>
        <authorList>
            <person name="Singleton C.M."/>
            <person name="Petriglieri F."/>
            <person name="Kristensen J.M."/>
            <person name="Kirkegaard R.H."/>
            <person name="Michaelsen T.Y."/>
            <person name="Andersen M.H."/>
            <person name="Karst S.M."/>
            <person name="Dueholm M.S."/>
            <person name="Nielsen P.H."/>
            <person name="Albertsen M."/>
        </authorList>
    </citation>
    <scope>NUCLEOTIDE SEQUENCE</scope>
    <source>
        <strain evidence="2">Bjer_18-Q3-R1-45_BAT3C.347</strain>
    </source>
</reference>
<feature type="domain" description="NodB homology" evidence="1">
    <location>
        <begin position="6"/>
        <end position="267"/>
    </location>
</feature>
<proteinExistence type="predicted"/>
<dbReference type="GO" id="GO:0016810">
    <property type="term" value="F:hydrolase activity, acting on carbon-nitrogen (but not peptide) bonds"/>
    <property type="evidence" value="ECO:0007669"/>
    <property type="project" value="InterPro"/>
</dbReference>
<gene>
    <name evidence="2" type="ORF">IPH26_19180</name>
</gene>
<keyword evidence="2" id="KW-0378">Hydrolase</keyword>
<evidence type="ECO:0000313" key="2">
    <source>
        <dbReference type="EMBL" id="MBK6974960.1"/>
    </source>
</evidence>
<dbReference type="EMBL" id="JADJEV010000005">
    <property type="protein sequence ID" value="MBK6974960.1"/>
    <property type="molecule type" value="Genomic_DNA"/>
</dbReference>
<dbReference type="AlphaFoldDB" id="A0A9D7E8V0"/>
<evidence type="ECO:0000259" key="1">
    <source>
        <dbReference type="PROSITE" id="PS51677"/>
    </source>
</evidence>
<protein>
    <submittedName>
        <fullName evidence="2">4-deoxy-4-formamido-L-arabinose-phosphoundecaprenol deformylase</fullName>
        <ecNumber evidence="2">3.5.1.n3</ecNumber>
    </submittedName>
</protein>
<dbReference type="InterPro" id="IPR002509">
    <property type="entry name" value="NODB_dom"/>
</dbReference>
<dbReference type="PROSITE" id="PS51677">
    <property type="entry name" value="NODB"/>
    <property type="match status" value="1"/>
</dbReference>
<evidence type="ECO:0000313" key="3">
    <source>
        <dbReference type="Proteomes" id="UP000807785"/>
    </source>
</evidence>
<accession>A0A9D7E8V0</accession>
<dbReference type="Pfam" id="PF01522">
    <property type="entry name" value="Polysacc_deac_1"/>
    <property type="match status" value="1"/>
</dbReference>
<dbReference type="InterPro" id="IPR011330">
    <property type="entry name" value="Glyco_hydro/deAcase_b/a-brl"/>
</dbReference>